<protein>
    <recommendedName>
        <fullName evidence="1">DUF7787 domain-containing protein</fullName>
    </recommendedName>
</protein>
<reference evidence="2 3" key="1">
    <citation type="submission" date="2023-10" db="EMBL/GenBank/DDBJ databases">
        <title>Chromosome-scale genome assembly provides insights into flower coloration mechanisms of Canna indica.</title>
        <authorList>
            <person name="Li C."/>
        </authorList>
    </citation>
    <scope>NUCLEOTIDE SEQUENCE [LARGE SCALE GENOMIC DNA]</scope>
    <source>
        <tissue evidence="2">Flower</tissue>
    </source>
</reference>
<sequence length="176" mass="20562">MFKYLGRLLSWKSKGGRDLLCRVCLISALASALFTNKHHLHCAHRVCPQARVPAQAPCQAVPPRARLQLQHRQCWKEERERERETMEKANERILLEQYIHLYFDPWRSFPSLAHLKQIIVMHGLRQQYNRPKMHIIEGLTFIELMSPLRSTLEESIHSQAFLMANEIGADLANLGW</sequence>
<organism evidence="2 3">
    <name type="scientific">Canna indica</name>
    <name type="common">Indian-shot</name>
    <dbReference type="NCBI Taxonomy" id="4628"/>
    <lineage>
        <taxon>Eukaryota</taxon>
        <taxon>Viridiplantae</taxon>
        <taxon>Streptophyta</taxon>
        <taxon>Embryophyta</taxon>
        <taxon>Tracheophyta</taxon>
        <taxon>Spermatophyta</taxon>
        <taxon>Magnoliopsida</taxon>
        <taxon>Liliopsida</taxon>
        <taxon>Zingiberales</taxon>
        <taxon>Cannaceae</taxon>
        <taxon>Canna</taxon>
    </lineage>
</organism>
<dbReference type="AlphaFoldDB" id="A0AAQ3Q5R7"/>
<dbReference type="InterPro" id="IPR056689">
    <property type="entry name" value="DUF7787"/>
</dbReference>
<name>A0AAQ3Q5R7_9LILI</name>
<dbReference type="Proteomes" id="UP001327560">
    <property type="component" value="Chromosome 2"/>
</dbReference>
<dbReference type="Pfam" id="PF25042">
    <property type="entry name" value="DUF7787"/>
    <property type="match status" value="1"/>
</dbReference>
<gene>
    <name evidence="2" type="ORF">Cni_G07465</name>
</gene>
<keyword evidence="3" id="KW-1185">Reference proteome</keyword>
<accession>A0AAQ3Q5R7</accession>
<proteinExistence type="predicted"/>
<dbReference type="PANTHER" id="PTHR35096:SF8">
    <property type="entry name" value="OS03G0308600 PROTEIN"/>
    <property type="match status" value="1"/>
</dbReference>
<evidence type="ECO:0000313" key="2">
    <source>
        <dbReference type="EMBL" id="WOK98753.1"/>
    </source>
</evidence>
<evidence type="ECO:0000313" key="3">
    <source>
        <dbReference type="Proteomes" id="UP001327560"/>
    </source>
</evidence>
<dbReference type="PANTHER" id="PTHR35096">
    <property type="entry name" value="BNAA08G28570D PROTEIN"/>
    <property type="match status" value="1"/>
</dbReference>
<feature type="domain" description="DUF7787" evidence="1">
    <location>
        <begin position="90"/>
        <end position="145"/>
    </location>
</feature>
<evidence type="ECO:0000259" key="1">
    <source>
        <dbReference type="Pfam" id="PF25042"/>
    </source>
</evidence>
<dbReference type="EMBL" id="CP136891">
    <property type="protein sequence ID" value="WOK98753.1"/>
    <property type="molecule type" value="Genomic_DNA"/>
</dbReference>